<organism evidence="2 3">
    <name type="scientific">Schleiferia thermophila</name>
    <dbReference type="NCBI Taxonomy" id="884107"/>
    <lineage>
        <taxon>Bacteria</taxon>
        <taxon>Pseudomonadati</taxon>
        <taxon>Bacteroidota</taxon>
        <taxon>Flavobacteriia</taxon>
        <taxon>Flavobacteriales</taxon>
        <taxon>Schleiferiaceae</taxon>
        <taxon>Schleiferia</taxon>
    </lineage>
</organism>
<reference evidence="2 3" key="1">
    <citation type="submission" date="2018-07" db="EMBL/GenBank/DDBJ databases">
        <title>Genomic Encyclopedia of Type Strains, Phase IV (KMG-IV): sequencing the most valuable type-strain genomes for metagenomic binning, comparative biology and taxonomic classification.</title>
        <authorList>
            <person name="Goeker M."/>
        </authorList>
    </citation>
    <scope>NUCLEOTIDE SEQUENCE [LARGE SCALE GENOMIC DNA]</scope>
    <source>
        <strain evidence="2 3">DSM 21410</strain>
    </source>
</reference>
<name>A0A369A8W7_9FLAO</name>
<sequence length="136" mass="15597">MKTENSAVSKMPCLWNLRAISIGCLLLVLPACVKVEIPPDVLPPEQMASILVDIHLLEGRRSGDKVLYSENHLMEDYYKAIFEKHSITDEQYRRSHHFYTQYPDLFSKIYDQVIGDLQLLQVEITDPTAPASDDNF</sequence>
<evidence type="ECO:0000313" key="2">
    <source>
        <dbReference type="EMBL" id="RCX03864.1"/>
    </source>
</evidence>
<protein>
    <submittedName>
        <fullName evidence="2">Uncharacterized protein DUF4296</fullName>
    </submittedName>
</protein>
<feature type="domain" description="DUF4296" evidence="1">
    <location>
        <begin position="38"/>
        <end position="118"/>
    </location>
</feature>
<dbReference type="AlphaFoldDB" id="A0A369A8W7"/>
<dbReference type="EMBL" id="QPJS01000002">
    <property type="protein sequence ID" value="RCX03864.1"/>
    <property type="molecule type" value="Genomic_DNA"/>
</dbReference>
<dbReference type="InterPro" id="IPR025381">
    <property type="entry name" value="DUF4296"/>
</dbReference>
<dbReference type="Pfam" id="PF14129">
    <property type="entry name" value="DUF4296"/>
    <property type="match status" value="1"/>
</dbReference>
<evidence type="ECO:0000313" key="3">
    <source>
        <dbReference type="Proteomes" id="UP000253517"/>
    </source>
</evidence>
<gene>
    <name evidence="2" type="ORF">DES35_102320</name>
</gene>
<keyword evidence="3" id="KW-1185">Reference proteome</keyword>
<comment type="caution">
    <text evidence="2">The sequence shown here is derived from an EMBL/GenBank/DDBJ whole genome shotgun (WGS) entry which is preliminary data.</text>
</comment>
<proteinExistence type="predicted"/>
<accession>A0A369A8W7</accession>
<evidence type="ECO:0000259" key="1">
    <source>
        <dbReference type="Pfam" id="PF14129"/>
    </source>
</evidence>
<dbReference type="Proteomes" id="UP000253517">
    <property type="component" value="Unassembled WGS sequence"/>
</dbReference>